<gene>
    <name evidence="4" type="ORF">MB27_33455</name>
</gene>
<sequence>MTGSGGPGEQEILGIASLTRELVADGAALGWLQPPEVPEIRDLLVTITAGIPAGDAAMAVAVRFGAGGEERVAGFGYWRRHQRPTHRPHADLERLAVDPAAQGRGLGRTLLSTLIAAALRHRVEVLTLDLRGDNSAAAALYKKVGFHQYGRLENFVAVGDARYDRLLYALDLREFR</sequence>
<reference evidence="4 5" key="1">
    <citation type="submission" date="2014-10" db="EMBL/GenBank/DDBJ databases">
        <title>Draft genome sequence of Actinoplanes utahensis NRRL 12052.</title>
        <authorList>
            <person name="Velasco-Bucheli B."/>
            <person name="del Cerro C."/>
            <person name="Hormigo D."/>
            <person name="Garcia J.L."/>
            <person name="Acebal C."/>
            <person name="Arroyo M."/>
            <person name="de la Mata I."/>
        </authorList>
    </citation>
    <scope>NUCLEOTIDE SEQUENCE [LARGE SCALE GENOMIC DNA]</scope>
    <source>
        <strain evidence="4 5">NRRL 12052</strain>
    </source>
</reference>
<organism evidence="4 5">
    <name type="scientific">Actinoplanes utahensis</name>
    <dbReference type="NCBI Taxonomy" id="1869"/>
    <lineage>
        <taxon>Bacteria</taxon>
        <taxon>Bacillati</taxon>
        <taxon>Actinomycetota</taxon>
        <taxon>Actinomycetes</taxon>
        <taxon>Micromonosporales</taxon>
        <taxon>Micromonosporaceae</taxon>
        <taxon>Actinoplanes</taxon>
    </lineage>
</organism>
<dbReference type="AlphaFoldDB" id="A0A0A6UF49"/>
<evidence type="ECO:0000259" key="3">
    <source>
        <dbReference type="PROSITE" id="PS51186"/>
    </source>
</evidence>
<dbReference type="eggNOG" id="COG1247">
    <property type="taxonomic scope" value="Bacteria"/>
</dbReference>
<dbReference type="STRING" id="1869.MB27_33455"/>
<dbReference type="GO" id="GO:0016747">
    <property type="term" value="F:acyltransferase activity, transferring groups other than amino-acyl groups"/>
    <property type="evidence" value="ECO:0007669"/>
    <property type="project" value="InterPro"/>
</dbReference>
<keyword evidence="2" id="KW-0012">Acyltransferase</keyword>
<feature type="domain" description="N-acetyltransferase" evidence="3">
    <location>
        <begin position="13"/>
        <end position="173"/>
    </location>
</feature>
<dbReference type="PANTHER" id="PTHR43877">
    <property type="entry name" value="AMINOALKYLPHOSPHONATE N-ACETYLTRANSFERASE-RELATED-RELATED"/>
    <property type="match status" value="1"/>
</dbReference>
<dbReference type="EMBL" id="JRTT01000129">
    <property type="protein sequence ID" value="KHD73698.1"/>
    <property type="molecule type" value="Genomic_DNA"/>
</dbReference>
<evidence type="ECO:0000256" key="2">
    <source>
        <dbReference type="ARBA" id="ARBA00023315"/>
    </source>
</evidence>
<dbReference type="InterPro" id="IPR000182">
    <property type="entry name" value="GNAT_dom"/>
</dbReference>
<dbReference type="InterPro" id="IPR016181">
    <property type="entry name" value="Acyl_CoA_acyltransferase"/>
</dbReference>
<dbReference type="CDD" id="cd04301">
    <property type="entry name" value="NAT_SF"/>
    <property type="match status" value="1"/>
</dbReference>
<protein>
    <submittedName>
        <fullName evidence="4">GCN5 family acetyltransferase</fullName>
    </submittedName>
</protein>
<keyword evidence="5" id="KW-1185">Reference proteome</keyword>
<dbReference type="InterPro" id="IPR050832">
    <property type="entry name" value="Bact_Acetyltransf"/>
</dbReference>
<keyword evidence="1 4" id="KW-0808">Transferase</keyword>
<dbReference type="PROSITE" id="PS51186">
    <property type="entry name" value="GNAT"/>
    <property type="match status" value="1"/>
</dbReference>
<proteinExistence type="predicted"/>
<name>A0A0A6UF49_ACTUT</name>
<evidence type="ECO:0000313" key="5">
    <source>
        <dbReference type="Proteomes" id="UP000054537"/>
    </source>
</evidence>
<evidence type="ECO:0000256" key="1">
    <source>
        <dbReference type="ARBA" id="ARBA00022679"/>
    </source>
</evidence>
<comment type="caution">
    <text evidence="4">The sequence shown here is derived from an EMBL/GenBank/DDBJ whole genome shotgun (WGS) entry which is preliminary data.</text>
</comment>
<evidence type="ECO:0000313" key="4">
    <source>
        <dbReference type="EMBL" id="KHD73698.1"/>
    </source>
</evidence>
<dbReference type="SUPFAM" id="SSF55729">
    <property type="entry name" value="Acyl-CoA N-acyltransferases (Nat)"/>
    <property type="match status" value="1"/>
</dbReference>
<dbReference type="Proteomes" id="UP000054537">
    <property type="component" value="Unassembled WGS sequence"/>
</dbReference>
<accession>A0A0A6UF49</accession>
<dbReference type="Pfam" id="PF00583">
    <property type="entry name" value="Acetyltransf_1"/>
    <property type="match status" value="1"/>
</dbReference>
<dbReference type="Gene3D" id="3.40.630.30">
    <property type="match status" value="1"/>
</dbReference>